<proteinExistence type="predicted"/>
<dbReference type="InterPro" id="IPR050463">
    <property type="entry name" value="Gfo/Idh/MocA_oxidrdct_glycsds"/>
</dbReference>
<dbReference type="Proteomes" id="UP000226191">
    <property type="component" value="Unassembled WGS sequence"/>
</dbReference>
<feature type="domain" description="Gfo/Idh/MocA-like oxidoreductase N-terminal" evidence="2">
    <location>
        <begin position="16"/>
        <end position="143"/>
    </location>
</feature>
<evidence type="ECO:0000313" key="4">
    <source>
        <dbReference type="EMBL" id="PGF34872.1"/>
    </source>
</evidence>
<dbReference type="SUPFAM" id="SSF55347">
    <property type="entry name" value="Glyceraldehyde-3-phosphate dehydrogenase-like, C-terminal domain"/>
    <property type="match status" value="1"/>
</dbReference>
<dbReference type="RefSeq" id="WP_002516719.1">
    <property type="nucleotide sequence ID" value="NZ_CP012352.1"/>
</dbReference>
<keyword evidence="1" id="KW-0560">Oxidoreductase</keyword>
<evidence type="ECO:0000259" key="3">
    <source>
        <dbReference type="Pfam" id="PF22725"/>
    </source>
</evidence>
<dbReference type="EMBL" id="MVCE01000002">
    <property type="protein sequence ID" value="PGF34872.1"/>
    <property type="molecule type" value="Genomic_DNA"/>
</dbReference>
<protein>
    <submittedName>
        <fullName evidence="4">Dehydrogenase</fullName>
    </submittedName>
</protein>
<dbReference type="Gene3D" id="3.30.360.10">
    <property type="entry name" value="Dihydrodipicolinate Reductase, domain 2"/>
    <property type="match status" value="1"/>
</dbReference>
<gene>
    <name evidence="4" type="ORF">B1B09_04415</name>
</gene>
<dbReference type="PANTHER" id="PTHR43818:SF11">
    <property type="entry name" value="BCDNA.GH03377"/>
    <property type="match status" value="1"/>
</dbReference>
<dbReference type="Gene3D" id="3.40.50.720">
    <property type="entry name" value="NAD(P)-binding Rossmann-like Domain"/>
    <property type="match status" value="1"/>
</dbReference>
<evidence type="ECO:0000256" key="1">
    <source>
        <dbReference type="ARBA" id="ARBA00023002"/>
    </source>
</evidence>
<accession>A0A8B2VPB8</accession>
<dbReference type="InterPro" id="IPR036291">
    <property type="entry name" value="NAD(P)-bd_dom_sf"/>
</dbReference>
<dbReference type="PANTHER" id="PTHR43818">
    <property type="entry name" value="BCDNA.GH03377"/>
    <property type="match status" value="1"/>
</dbReference>
<dbReference type="Pfam" id="PF01408">
    <property type="entry name" value="GFO_IDH_MocA"/>
    <property type="match status" value="1"/>
</dbReference>
<dbReference type="InterPro" id="IPR000683">
    <property type="entry name" value="Gfo/Idh/MocA-like_OxRdtase_N"/>
</dbReference>
<name>A0A8B2VPB8_CUTAC</name>
<dbReference type="GeneID" id="92856436"/>
<organism evidence="4 5">
    <name type="scientific">Cutibacterium acnes</name>
    <name type="common">Propionibacterium acnes</name>
    <dbReference type="NCBI Taxonomy" id="1747"/>
    <lineage>
        <taxon>Bacteria</taxon>
        <taxon>Bacillati</taxon>
        <taxon>Actinomycetota</taxon>
        <taxon>Actinomycetes</taxon>
        <taxon>Propionibacteriales</taxon>
        <taxon>Propionibacteriaceae</taxon>
        <taxon>Cutibacterium</taxon>
    </lineage>
</organism>
<reference evidence="4 5" key="1">
    <citation type="submission" date="2017-02" db="EMBL/GenBank/DDBJ databases">
        <title>Prevalence of linear plasmids in Cutibacterium acnes isolates obtained from cancerous prostatic tissue.</title>
        <authorList>
            <person name="Davidsson S."/>
            <person name="Bruggemann H."/>
        </authorList>
    </citation>
    <scope>NUCLEOTIDE SEQUENCE [LARGE SCALE GENOMIC DNA]</scope>
    <source>
        <strain evidence="4 5">11-78</strain>
    </source>
</reference>
<feature type="domain" description="GFO/IDH/MocA-like oxidoreductase" evidence="3">
    <location>
        <begin position="152"/>
        <end position="298"/>
    </location>
</feature>
<dbReference type="OrthoDB" id="9792085at2"/>
<dbReference type="InterPro" id="IPR055170">
    <property type="entry name" value="GFO_IDH_MocA-like_dom"/>
</dbReference>
<comment type="caution">
    <text evidence="4">The sequence shown here is derived from an EMBL/GenBank/DDBJ whole genome shotgun (WGS) entry which is preliminary data.</text>
</comment>
<sequence length="404" mass="42937">MSALSQPATSQRHPLSVAVIGAGMAGRTHANAWRQVGTVFGSEGIPPIRLAAICDSYEPFARSARDSYGYERAVTDWHDIVDADDIDVVSVVVSNALHRQVAEDLVRAGKHVLCEKPLSDSLENARAMAELEANSQVVTGVGFSYRRHPSVAAIAELVRQGRLGDVTTFSGRYWCGYGVDPTVPMAWRYRGPQGSGALGDLGSHIIDVAEFVCGPIRSVRGGAFATIIDKRPPALEGVAGGRGMTVSAQAIETVENDDIAVFNMTFESGAIGTIVVSRVAFGLPNSMEFDVFGTQGRASFDLARSGEIIVDDTSTPEGFSGPRQVLSNPTFPYYKGGSSMDFAGVGSTQIEQFTYQARAFLDQVLGLDEGFPLVPSFAHGYRTMCIADAVARSAAAGGKTIDLT</sequence>
<dbReference type="GO" id="GO:0000166">
    <property type="term" value="F:nucleotide binding"/>
    <property type="evidence" value="ECO:0007669"/>
    <property type="project" value="InterPro"/>
</dbReference>
<dbReference type="Pfam" id="PF22725">
    <property type="entry name" value="GFO_IDH_MocA_C3"/>
    <property type="match status" value="1"/>
</dbReference>
<dbReference type="GO" id="GO:0016491">
    <property type="term" value="F:oxidoreductase activity"/>
    <property type="evidence" value="ECO:0007669"/>
    <property type="project" value="UniProtKB-KW"/>
</dbReference>
<evidence type="ECO:0000313" key="5">
    <source>
        <dbReference type="Proteomes" id="UP000226191"/>
    </source>
</evidence>
<dbReference type="AlphaFoldDB" id="A0A8B2VPB8"/>
<evidence type="ECO:0000259" key="2">
    <source>
        <dbReference type="Pfam" id="PF01408"/>
    </source>
</evidence>
<dbReference type="SUPFAM" id="SSF51735">
    <property type="entry name" value="NAD(P)-binding Rossmann-fold domains"/>
    <property type="match status" value="1"/>
</dbReference>